<feature type="domain" description="NlpC/P60" evidence="6">
    <location>
        <begin position="62"/>
        <end position="162"/>
    </location>
</feature>
<dbReference type="OrthoDB" id="6142777at2759"/>
<evidence type="ECO:0000256" key="1">
    <source>
        <dbReference type="ARBA" id="ARBA00007074"/>
    </source>
</evidence>
<evidence type="ECO:0000256" key="5">
    <source>
        <dbReference type="SAM" id="SignalP"/>
    </source>
</evidence>
<evidence type="ECO:0000256" key="4">
    <source>
        <dbReference type="ARBA" id="ARBA00022807"/>
    </source>
</evidence>
<dbReference type="KEGG" id="cvn:111106288"/>
<keyword evidence="4" id="KW-0788">Thiol protease</keyword>
<sequence>MVKNNMHCQLLMHLLFCGFIISLSESQGTVSARIWESARNKIKSTKWSLANSWNGDNDYKNKWKCNLFVYDILQEVHAVTPTRWSWSKFSRAPIGTNEWANPNSEYVMDTKCYETVSYSSRQKGDVIAFKRNKGSGHMGIVSTNGDYISALREKVQEDNVDSFVKSDPSIANTTVWRYTC</sequence>
<gene>
    <name evidence="8" type="primary">LOC111106288</name>
</gene>
<dbReference type="InterPro" id="IPR000064">
    <property type="entry name" value="NLP_P60_dom"/>
</dbReference>
<feature type="chain" id="PRO_5034372275" evidence="5">
    <location>
        <begin position="27"/>
        <end position="180"/>
    </location>
</feature>
<evidence type="ECO:0000256" key="3">
    <source>
        <dbReference type="ARBA" id="ARBA00022801"/>
    </source>
</evidence>
<dbReference type="Gene3D" id="3.90.1720.10">
    <property type="entry name" value="endopeptidase domain like (from Nostoc punctiforme)"/>
    <property type="match status" value="1"/>
</dbReference>
<dbReference type="InterPro" id="IPR038765">
    <property type="entry name" value="Papain-like_cys_pep_sf"/>
</dbReference>
<dbReference type="Proteomes" id="UP000694844">
    <property type="component" value="Chromosome 8"/>
</dbReference>
<accession>A0A8B8B1X2</accession>
<name>A0A8B8B1X2_CRAVI</name>
<dbReference type="GeneID" id="111106288"/>
<proteinExistence type="inferred from homology"/>
<keyword evidence="3" id="KW-0378">Hydrolase</keyword>
<evidence type="ECO:0000259" key="6">
    <source>
        <dbReference type="Pfam" id="PF00877"/>
    </source>
</evidence>
<comment type="similarity">
    <text evidence="1">Belongs to the peptidase C40 family.</text>
</comment>
<keyword evidence="5" id="KW-0732">Signal</keyword>
<dbReference type="Pfam" id="PF00877">
    <property type="entry name" value="NLPC_P60"/>
    <property type="match status" value="1"/>
</dbReference>
<organism evidence="7 8">
    <name type="scientific">Crassostrea virginica</name>
    <name type="common">Eastern oyster</name>
    <dbReference type="NCBI Taxonomy" id="6565"/>
    <lineage>
        <taxon>Eukaryota</taxon>
        <taxon>Metazoa</taxon>
        <taxon>Spiralia</taxon>
        <taxon>Lophotrochozoa</taxon>
        <taxon>Mollusca</taxon>
        <taxon>Bivalvia</taxon>
        <taxon>Autobranchia</taxon>
        <taxon>Pteriomorphia</taxon>
        <taxon>Ostreida</taxon>
        <taxon>Ostreoidea</taxon>
        <taxon>Ostreidae</taxon>
        <taxon>Crassostrea</taxon>
    </lineage>
</organism>
<evidence type="ECO:0000256" key="2">
    <source>
        <dbReference type="ARBA" id="ARBA00022670"/>
    </source>
</evidence>
<dbReference type="GO" id="GO:0006508">
    <property type="term" value="P:proteolysis"/>
    <property type="evidence" value="ECO:0007669"/>
    <property type="project" value="UniProtKB-KW"/>
</dbReference>
<dbReference type="SUPFAM" id="SSF54001">
    <property type="entry name" value="Cysteine proteinases"/>
    <property type="match status" value="1"/>
</dbReference>
<dbReference type="AlphaFoldDB" id="A0A8B8B1X2"/>
<reference evidence="8" key="1">
    <citation type="submission" date="2025-08" db="UniProtKB">
        <authorList>
            <consortium name="RefSeq"/>
        </authorList>
    </citation>
    <scope>IDENTIFICATION</scope>
    <source>
        <tissue evidence="8">Whole sample</tissue>
    </source>
</reference>
<keyword evidence="7" id="KW-1185">Reference proteome</keyword>
<keyword evidence="2" id="KW-0645">Protease</keyword>
<dbReference type="RefSeq" id="XP_022296609.1">
    <property type="nucleotide sequence ID" value="XM_022440901.1"/>
</dbReference>
<evidence type="ECO:0000313" key="8">
    <source>
        <dbReference type="RefSeq" id="XP_022296609.1"/>
    </source>
</evidence>
<protein>
    <submittedName>
        <fullName evidence="8">Uncharacterized protein LOC111106288</fullName>
    </submittedName>
</protein>
<feature type="signal peptide" evidence="5">
    <location>
        <begin position="1"/>
        <end position="26"/>
    </location>
</feature>
<evidence type="ECO:0000313" key="7">
    <source>
        <dbReference type="Proteomes" id="UP000694844"/>
    </source>
</evidence>
<dbReference type="GO" id="GO:0008234">
    <property type="term" value="F:cysteine-type peptidase activity"/>
    <property type="evidence" value="ECO:0007669"/>
    <property type="project" value="UniProtKB-KW"/>
</dbReference>